<dbReference type="InterPro" id="IPR029017">
    <property type="entry name" value="Enolase-like_N"/>
</dbReference>
<comment type="caution">
    <text evidence="5">The sequence shown here is derived from an EMBL/GenBank/DDBJ whole genome shotgun (WGS) entry which is preliminary data.</text>
</comment>
<evidence type="ECO:0000313" key="6">
    <source>
        <dbReference type="Proteomes" id="UP001524642"/>
    </source>
</evidence>
<keyword evidence="6" id="KW-1185">Reference proteome</keyword>
<protein>
    <submittedName>
        <fullName evidence="5">Mandelate racemase/muconate lactonizing enzyme family protein</fullName>
    </submittedName>
</protein>
<dbReference type="SUPFAM" id="SSF54826">
    <property type="entry name" value="Enolase N-terminal domain-like"/>
    <property type="match status" value="1"/>
</dbReference>
<evidence type="ECO:0000256" key="3">
    <source>
        <dbReference type="ARBA" id="ARBA00022842"/>
    </source>
</evidence>
<dbReference type="Proteomes" id="UP001524642">
    <property type="component" value="Unassembled WGS sequence"/>
</dbReference>
<dbReference type="InterPro" id="IPR013342">
    <property type="entry name" value="Mandelate_racemase_C"/>
</dbReference>
<dbReference type="Pfam" id="PF13378">
    <property type="entry name" value="MR_MLE_C"/>
    <property type="match status" value="1"/>
</dbReference>
<name>A0ABT1X4B5_9PROT</name>
<evidence type="ECO:0000256" key="1">
    <source>
        <dbReference type="ARBA" id="ARBA00001946"/>
    </source>
</evidence>
<dbReference type="InterPro" id="IPR046945">
    <property type="entry name" value="RHMD-like"/>
</dbReference>
<evidence type="ECO:0000313" key="5">
    <source>
        <dbReference type="EMBL" id="MCR0982955.1"/>
    </source>
</evidence>
<sequence>MKVTAIRAYQVACDMPEPLGNALQVLRRRAAVLVQVVTDQGVSGWGENASSPVAAGAYVRKVLAPLVLGRDPRATLPLHRAMLGTLNYDRRGVSLMATSALDMALWDARAKIEGVPLHALLGGAVRQRATAYVSGPFMRPGEDPYARVPEEAEAHRKEGFRALKLRSGLSPRADAAIVTRLRRDLGEDVALMIDVNRGYTPRAALEAADRMQEAGLLWIEEPLAPDDLPGYRMLSGLMRTAIAGGEALAGLPAFRDALIERTFDILQPDLSVCGGFTSAMGIAALGEAFGIPVMAHVFGTVVNFHASLQMTAVLPSHRAGDPWTYPFFEYDRTPNALRRLRGDHPVAPDGTVAIPDAPGIGVDLDPAELEPFLQEYWEEAV</sequence>
<dbReference type="InterPro" id="IPR013341">
    <property type="entry name" value="Mandelate_racemase_N_dom"/>
</dbReference>
<dbReference type="SMART" id="SM00922">
    <property type="entry name" value="MR_MLE"/>
    <property type="match status" value="1"/>
</dbReference>
<dbReference type="InterPro" id="IPR029065">
    <property type="entry name" value="Enolase_C-like"/>
</dbReference>
<organism evidence="5 6">
    <name type="scientific">Roseomonas populi</name>
    <dbReference type="NCBI Taxonomy" id="3121582"/>
    <lineage>
        <taxon>Bacteria</taxon>
        <taxon>Pseudomonadati</taxon>
        <taxon>Pseudomonadota</taxon>
        <taxon>Alphaproteobacteria</taxon>
        <taxon>Acetobacterales</taxon>
        <taxon>Roseomonadaceae</taxon>
        <taxon>Roseomonas</taxon>
    </lineage>
</organism>
<reference evidence="5 6" key="1">
    <citation type="submission" date="2022-06" db="EMBL/GenBank/DDBJ databases">
        <title>Roseomonas CN29.</title>
        <authorList>
            <person name="Cheng Y."/>
            <person name="He X."/>
        </authorList>
    </citation>
    <scope>NUCLEOTIDE SEQUENCE [LARGE SCALE GENOMIC DNA]</scope>
    <source>
        <strain evidence="5 6">CN29</strain>
    </source>
</reference>
<dbReference type="EMBL" id="JANJOU010000009">
    <property type="protein sequence ID" value="MCR0982955.1"/>
    <property type="molecule type" value="Genomic_DNA"/>
</dbReference>
<dbReference type="SFLD" id="SFLDS00001">
    <property type="entry name" value="Enolase"/>
    <property type="match status" value="1"/>
</dbReference>
<dbReference type="PROSITE" id="PS00909">
    <property type="entry name" value="MR_MLE_2"/>
    <property type="match status" value="1"/>
</dbReference>
<dbReference type="CDD" id="cd03316">
    <property type="entry name" value="MR_like"/>
    <property type="match status" value="1"/>
</dbReference>
<proteinExistence type="predicted"/>
<dbReference type="SFLD" id="SFLDG00179">
    <property type="entry name" value="mandelate_racemase"/>
    <property type="match status" value="1"/>
</dbReference>
<dbReference type="RefSeq" id="WP_257716620.1">
    <property type="nucleotide sequence ID" value="NZ_JANJOU010000009.1"/>
</dbReference>
<keyword evidence="3" id="KW-0460">Magnesium</keyword>
<dbReference type="Gene3D" id="3.20.20.120">
    <property type="entry name" value="Enolase-like C-terminal domain"/>
    <property type="match status" value="1"/>
</dbReference>
<evidence type="ECO:0000256" key="2">
    <source>
        <dbReference type="ARBA" id="ARBA00022723"/>
    </source>
</evidence>
<keyword evidence="2" id="KW-0479">Metal-binding</keyword>
<dbReference type="InterPro" id="IPR018110">
    <property type="entry name" value="Mandel_Rmase/mucon_lact_enz_CS"/>
</dbReference>
<comment type="cofactor">
    <cofactor evidence="1">
        <name>Mg(2+)</name>
        <dbReference type="ChEBI" id="CHEBI:18420"/>
    </cofactor>
</comment>
<dbReference type="InterPro" id="IPR036849">
    <property type="entry name" value="Enolase-like_C_sf"/>
</dbReference>
<dbReference type="Gene3D" id="3.30.390.10">
    <property type="entry name" value="Enolase-like, N-terminal domain"/>
    <property type="match status" value="1"/>
</dbReference>
<evidence type="ECO:0000259" key="4">
    <source>
        <dbReference type="SMART" id="SM00922"/>
    </source>
</evidence>
<gene>
    <name evidence="5" type="ORF">NRP21_12945</name>
</gene>
<dbReference type="SUPFAM" id="SSF51604">
    <property type="entry name" value="Enolase C-terminal domain-like"/>
    <property type="match status" value="1"/>
</dbReference>
<dbReference type="Pfam" id="PF02746">
    <property type="entry name" value="MR_MLE_N"/>
    <property type="match status" value="1"/>
</dbReference>
<dbReference type="PANTHER" id="PTHR13794:SF58">
    <property type="entry name" value="MITOCHONDRIAL ENOLASE SUPERFAMILY MEMBER 1"/>
    <property type="match status" value="1"/>
</dbReference>
<dbReference type="PANTHER" id="PTHR13794">
    <property type="entry name" value="ENOLASE SUPERFAMILY, MANDELATE RACEMASE"/>
    <property type="match status" value="1"/>
</dbReference>
<accession>A0ABT1X4B5</accession>
<dbReference type="PROSITE" id="PS00908">
    <property type="entry name" value="MR_MLE_1"/>
    <property type="match status" value="1"/>
</dbReference>
<feature type="domain" description="Mandelate racemase/muconate lactonizing enzyme C-terminal" evidence="4">
    <location>
        <begin position="145"/>
        <end position="241"/>
    </location>
</feature>